<name>E4U217_SULKY</name>
<evidence type="ECO:0000256" key="3">
    <source>
        <dbReference type="ARBA" id="ARBA00022679"/>
    </source>
</evidence>
<gene>
    <name evidence="11" type="ordered locus">Sulku_1914</name>
</gene>
<dbReference type="Gene3D" id="3.60.140.10">
    <property type="entry name" value="CNF1/YfiH-like putative cysteine hydrolases"/>
    <property type="match status" value="1"/>
</dbReference>
<comment type="catalytic activity">
    <reaction evidence="1">
        <text>inosine + phosphate = alpha-D-ribose 1-phosphate + hypoxanthine</text>
        <dbReference type="Rhea" id="RHEA:27646"/>
        <dbReference type="ChEBI" id="CHEBI:17368"/>
        <dbReference type="ChEBI" id="CHEBI:17596"/>
        <dbReference type="ChEBI" id="CHEBI:43474"/>
        <dbReference type="ChEBI" id="CHEBI:57720"/>
        <dbReference type="EC" id="2.4.2.1"/>
    </reaction>
    <physiologicalReaction direction="left-to-right" evidence="1">
        <dbReference type="Rhea" id="RHEA:27647"/>
    </physiologicalReaction>
</comment>
<dbReference type="InterPro" id="IPR011324">
    <property type="entry name" value="Cytotoxic_necrot_fac-like_cat"/>
</dbReference>
<dbReference type="eggNOG" id="COG1496">
    <property type="taxonomic scope" value="Bacteria"/>
</dbReference>
<evidence type="ECO:0000313" key="11">
    <source>
        <dbReference type="EMBL" id="ADR34574.1"/>
    </source>
</evidence>
<organism evidence="11 12">
    <name type="scientific">Sulfuricurvum kujiense (strain ATCC BAA-921 / DSM 16994 / JCM 11577 / YK-1)</name>
    <dbReference type="NCBI Taxonomy" id="709032"/>
    <lineage>
        <taxon>Bacteria</taxon>
        <taxon>Pseudomonadati</taxon>
        <taxon>Campylobacterota</taxon>
        <taxon>Epsilonproteobacteria</taxon>
        <taxon>Campylobacterales</taxon>
        <taxon>Sulfurimonadaceae</taxon>
        <taxon>Sulfuricurvum</taxon>
    </lineage>
</organism>
<evidence type="ECO:0000256" key="9">
    <source>
        <dbReference type="ARBA" id="ARBA00049893"/>
    </source>
</evidence>
<dbReference type="NCBIfam" id="TIGR00726">
    <property type="entry name" value="peptidoglycan editing factor PgeF"/>
    <property type="match status" value="1"/>
</dbReference>
<dbReference type="InterPro" id="IPR003730">
    <property type="entry name" value="Cu_polyphenol_OxRdtase"/>
</dbReference>
<evidence type="ECO:0000256" key="4">
    <source>
        <dbReference type="ARBA" id="ARBA00022723"/>
    </source>
</evidence>
<comment type="catalytic activity">
    <reaction evidence="7">
        <text>adenosine + H2O + H(+) = inosine + NH4(+)</text>
        <dbReference type="Rhea" id="RHEA:24408"/>
        <dbReference type="ChEBI" id="CHEBI:15377"/>
        <dbReference type="ChEBI" id="CHEBI:15378"/>
        <dbReference type="ChEBI" id="CHEBI:16335"/>
        <dbReference type="ChEBI" id="CHEBI:17596"/>
        <dbReference type="ChEBI" id="CHEBI:28938"/>
        <dbReference type="EC" id="3.5.4.4"/>
    </reaction>
    <physiologicalReaction direction="left-to-right" evidence="7">
        <dbReference type="Rhea" id="RHEA:24409"/>
    </physiologicalReaction>
</comment>
<dbReference type="PANTHER" id="PTHR30616">
    <property type="entry name" value="UNCHARACTERIZED PROTEIN YFIH"/>
    <property type="match status" value="1"/>
</dbReference>
<keyword evidence="6" id="KW-0862">Zinc</keyword>
<proteinExistence type="inferred from homology"/>
<dbReference type="SUPFAM" id="SSF64438">
    <property type="entry name" value="CNF1/YfiH-like putative cysteine hydrolases"/>
    <property type="match status" value="1"/>
</dbReference>
<dbReference type="CDD" id="cd16833">
    <property type="entry name" value="YfiH"/>
    <property type="match status" value="1"/>
</dbReference>
<sequence>MKTFTPSLLSPFTNVTAVFTTRHGGVSKVPYTSANLAFHVGDNPNDVMQNHDLLARSLGYERSRLIHMRQIHSDRIVVADETCTFDTPPECDALITNIQNTPLMVMSADCTPILIYDPLNRAIGAVHAGRAGALNAILPKTLERMAQIYGTTIDDVRISMGPSIHGCCYEINPNIAAEVEEKGYYEALRREGEKLFLDVNTVLRQQLTALDVPLNNIEVINECTACRHDTYFSYRADRQHTGRIAGVILLR</sequence>
<reference evidence="11 12" key="1">
    <citation type="journal article" date="2012" name="Stand. Genomic Sci.">
        <title>Complete genome sequence of the sulfur compounds oxidizing chemolithoautotroph Sulfuricurvum kujiense type strain (YK-1(T)).</title>
        <authorList>
            <person name="Han C."/>
            <person name="Kotsyurbenko O."/>
            <person name="Chertkov O."/>
            <person name="Held B."/>
            <person name="Lapidus A."/>
            <person name="Nolan M."/>
            <person name="Lucas S."/>
            <person name="Hammon N."/>
            <person name="Deshpande S."/>
            <person name="Cheng J.F."/>
            <person name="Tapia R."/>
            <person name="Goodwin L.A."/>
            <person name="Pitluck S."/>
            <person name="Liolios K."/>
            <person name="Pagani I."/>
            <person name="Ivanova N."/>
            <person name="Mavromatis K."/>
            <person name="Mikhailova N."/>
            <person name="Pati A."/>
            <person name="Chen A."/>
            <person name="Palaniappan K."/>
            <person name="Land M."/>
            <person name="Hauser L."/>
            <person name="Chang Y.J."/>
            <person name="Jeffries C.D."/>
            <person name="Brambilla E.M."/>
            <person name="Rohde M."/>
            <person name="Spring S."/>
            <person name="Sikorski J."/>
            <person name="Goker M."/>
            <person name="Woyke T."/>
            <person name="Bristow J."/>
            <person name="Eisen J.A."/>
            <person name="Markowitz V."/>
            <person name="Hugenholtz P."/>
            <person name="Kyrpides N.C."/>
            <person name="Klenk H.P."/>
            <person name="Detter J.C."/>
        </authorList>
    </citation>
    <scope>NUCLEOTIDE SEQUENCE [LARGE SCALE GENOMIC DNA]</scope>
    <source>
        <strain evidence="12">ATCC BAA-921 / DSM 16994 / JCM 11577 / YK-1</strain>
    </source>
</reference>
<evidence type="ECO:0000313" key="12">
    <source>
        <dbReference type="Proteomes" id="UP000008721"/>
    </source>
</evidence>
<keyword evidence="12" id="KW-1185">Reference proteome</keyword>
<dbReference type="RefSeq" id="WP_013460771.1">
    <property type="nucleotide sequence ID" value="NC_014762.1"/>
</dbReference>
<evidence type="ECO:0000256" key="6">
    <source>
        <dbReference type="ARBA" id="ARBA00022833"/>
    </source>
</evidence>
<dbReference type="KEGG" id="sku:Sulku_1914"/>
<dbReference type="HOGENOM" id="CLU_065784_0_0_7"/>
<keyword evidence="5" id="KW-0378">Hydrolase</keyword>
<dbReference type="GO" id="GO:0005507">
    <property type="term" value="F:copper ion binding"/>
    <property type="evidence" value="ECO:0007669"/>
    <property type="project" value="TreeGrafter"/>
</dbReference>
<dbReference type="OrthoDB" id="4279at2"/>
<dbReference type="InterPro" id="IPR038371">
    <property type="entry name" value="Cu_polyphenol_OxRdtase_sf"/>
</dbReference>
<dbReference type="AlphaFoldDB" id="E4U217"/>
<comment type="catalytic activity">
    <reaction evidence="8">
        <text>adenosine + phosphate = alpha-D-ribose 1-phosphate + adenine</text>
        <dbReference type="Rhea" id="RHEA:27642"/>
        <dbReference type="ChEBI" id="CHEBI:16335"/>
        <dbReference type="ChEBI" id="CHEBI:16708"/>
        <dbReference type="ChEBI" id="CHEBI:43474"/>
        <dbReference type="ChEBI" id="CHEBI:57720"/>
        <dbReference type="EC" id="2.4.2.1"/>
    </reaction>
    <physiologicalReaction direction="left-to-right" evidence="8">
        <dbReference type="Rhea" id="RHEA:27643"/>
    </physiologicalReaction>
</comment>
<evidence type="ECO:0000256" key="2">
    <source>
        <dbReference type="ARBA" id="ARBA00007353"/>
    </source>
</evidence>
<dbReference type="GO" id="GO:0016787">
    <property type="term" value="F:hydrolase activity"/>
    <property type="evidence" value="ECO:0007669"/>
    <property type="project" value="UniProtKB-KW"/>
</dbReference>
<dbReference type="Proteomes" id="UP000008721">
    <property type="component" value="Chromosome"/>
</dbReference>
<comment type="similarity">
    <text evidence="2 10">Belongs to the purine nucleoside phosphorylase YfiH/LACC1 family.</text>
</comment>
<dbReference type="PANTHER" id="PTHR30616:SF2">
    <property type="entry name" value="PURINE NUCLEOSIDE PHOSPHORYLASE LACC1"/>
    <property type="match status" value="1"/>
</dbReference>
<protein>
    <recommendedName>
        <fullName evidence="10">Purine nucleoside phosphorylase</fullName>
    </recommendedName>
</protein>
<dbReference type="STRING" id="709032.Sulku_1914"/>
<evidence type="ECO:0000256" key="7">
    <source>
        <dbReference type="ARBA" id="ARBA00047989"/>
    </source>
</evidence>
<accession>E4U217</accession>
<evidence type="ECO:0000256" key="5">
    <source>
        <dbReference type="ARBA" id="ARBA00022801"/>
    </source>
</evidence>
<evidence type="ECO:0000256" key="10">
    <source>
        <dbReference type="RuleBase" id="RU361274"/>
    </source>
</evidence>
<keyword evidence="4" id="KW-0479">Metal-binding</keyword>
<dbReference type="Pfam" id="PF02578">
    <property type="entry name" value="Cu-oxidase_4"/>
    <property type="match status" value="1"/>
</dbReference>
<dbReference type="GO" id="GO:0017061">
    <property type="term" value="F:S-methyl-5-thioadenosine phosphorylase activity"/>
    <property type="evidence" value="ECO:0007669"/>
    <property type="project" value="UniProtKB-EC"/>
</dbReference>
<dbReference type="EMBL" id="CP002355">
    <property type="protein sequence ID" value="ADR34574.1"/>
    <property type="molecule type" value="Genomic_DNA"/>
</dbReference>
<comment type="catalytic activity">
    <reaction evidence="9">
        <text>S-methyl-5'-thioadenosine + phosphate = 5-(methylsulfanyl)-alpha-D-ribose 1-phosphate + adenine</text>
        <dbReference type="Rhea" id="RHEA:11852"/>
        <dbReference type="ChEBI" id="CHEBI:16708"/>
        <dbReference type="ChEBI" id="CHEBI:17509"/>
        <dbReference type="ChEBI" id="CHEBI:43474"/>
        <dbReference type="ChEBI" id="CHEBI:58533"/>
        <dbReference type="EC" id="2.4.2.28"/>
    </reaction>
    <physiologicalReaction direction="left-to-right" evidence="9">
        <dbReference type="Rhea" id="RHEA:11853"/>
    </physiologicalReaction>
</comment>
<evidence type="ECO:0000256" key="1">
    <source>
        <dbReference type="ARBA" id="ARBA00000553"/>
    </source>
</evidence>
<keyword evidence="3" id="KW-0808">Transferase</keyword>
<evidence type="ECO:0000256" key="8">
    <source>
        <dbReference type="ARBA" id="ARBA00048968"/>
    </source>
</evidence>